<gene>
    <name evidence="1" type="ORF">EB796_024370</name>
</gene>
<proteinExistence type="predicted"/>
<dbReference type="AlphaFoldDB" id="A0A7J7ITQ3"/>
<name>A0A7J7ITQ3_BUGNE</name>
<dbReference type="EMBL" id="VXIV02003414">
    <property type="protein sequence ID" value="KAF6017303.1"/>
    <property type="molecule type" value="Genomic_DNA"/>
</dbReference>
<evidence type="ECO:0000313" key="1">
    <source>
        <dbReference type="EMBL" id="KAF6017303.1"/>
    </source>
</evidence>
<keyword evidence="2" id="KW-1185">Reference proteome</keyword>
<protein>
    <submittedName>
        <fullName evidence="1">Uncharacterized protein</fullName>
    </submittedName>
</protein>
<organism evidence="1 2">
    <name type="scientific">Bugula neritina</name>
    <name type="common">Brown bryozoan</name>
    <name type="synonym">Sertularia neritina</name>
    <dbReference type="NCBI Taxonomy" id="10212"/>
    <lineage>
        <taxon>Eukaryota</taxon>
        <taxon>Metazoa</taxon>
        <taxon>Spiralia</taxon>
        <taxon>Lophotrochozoa</taxon>
        <taxon>Bryozoa</taxon>
        <taxon>Gymnolaemata</taxon>
        <taxon>Cheilostomatida</taxon>
        <taxon>Flustrina</taxon>
        <taxon>Buguloidea</taxon>
        <taxon>Bugulidae</taxon>
        <taxon>Bugula</taxon>
    </lineage>
</organism>
<comment type="caution">
    <text evidence="1">The sequence shown here is derived from an EMBL/GenBank/DDBJ whole genome shotgun (WGS) entry which is preliminary data.</text>
</comment>
<dbReference type="Proteomes" id="UP000593567">
    <property type="component" value="Unassembled WGS sequence"/>
</dbReference>
<evidence type="ECO:0000313" key="2">
    <source>
        <dbReference type="Proteomes" id="UP000593567"/>
    </source>
</evidence>
<reference evidence="1" key="1">
    <citation type="submission" date="2020-06" db="EMBL/GenBank/DDBJ databases">
        <title>Draft genome of Bugula neritina, a colonial animal packing powerful symbionts and potential medicines.</title>
        <authorList>
            <person name="Rayko M."/>
        </authorList>
    </citation>
    <scope>NUCLEOTIDE SEQUENCE [LARGE SCALE GENOMIC DNA]</scope>
    <source>
        <strain evidence="1">Kwan_BN1</strain>
    </source>
</reference>
<sequence length="103" mass="11406">MAMKNKNRRICAAPKQHFKLGKGMPNTIGCCPNTPSLGGKSKSSSAYCKDHQFLDSDIVDEHIIVTINVPDQAVSSRIVDVSKDVMKMQEENEDIGCKKKQKI</sequence>
<accession>A0A7J7ITQ3</accession>